<accession>A0A371DHX7</accession>
<evidence type="ECO:0008006" key="3">
    <source>
        <dbReference type="Google" id="ProtNLM"/>
    </source>
</evidence>
<sequence length="468" mass="53021">MMVVDPQSWYALVTTMQGDEEEEYHVCYGARATGSPSNTTYTNNALVAAPVDIHHLFLLNHLHTSAEATNRALPDKILTRLRGPAELKMPPLAPRVVSLPLDIILLILDAVKQLDDSFYTIRETLCSCARTCRAMLRPSQVRLYADVFISGRREFEGFGRALLGNPELASMVKELYTSVYAAWHAVLALQVDKLPLPLQAIGGMTNLRTLTVGGLGQDPDHEMCSALLENFIGSFSTSCRQIKLLRLQRLEFQTYADFVYHVTAFPTVETLELDSVTWRGPSGSQVATLNTAEGCCAELHSLKISLYKHRRPFWDFNRLPPWGSTVSSLTMHIPYKTVNVREFAGLSTFSHLRHFELYLANNDIRSAPAALRQLRSEKIKTVRIVHEARMRGYIPTLYERLGFDEILSEPPYMSLIRFTWCLLSGEQDVKKWFRGLPKCFSRLAKRNILVCELQEIPASEWRIGLLLM</sequence>
<keyword evidence="2" id="KW-1185">Reference proteome</keyword>
<dbReference type="Proteomes" id="UP000256964">
    <property type="component" value="Unassembled WGS sequence"/>
</dbReference>
<proteinExistence type="predicted"/>
<dbReference type="AlphaFoldDB" id="A0A371DHX7"/>
<protein>
    <recommendedName>
        <fullName evidence="3">F-box domain-containing protein</fullName>
    </recommendedName>
</protein>
<evidence type="ECO:0000313" key="2">
    <source>
        <dbReference type="Proteomes" id="UP000256964"/>
    </source>
</evidence>
<gene>
    <name evidence="1" type="ORF">OH76DRAFT_194653</name>
</gene>
<name>A0A371DHX7_9APHY</name>
<reference evidence="1 2" key="1">
    <citation type="journal article" date="2018" name="Biotechnol. Biofuels">
        <title>Integrative visual omics of the white-rot fungus Polyporus brumalis exposes the biotechnological potential of its oxidative enzymes for delignifying raw plant biomass.</title>
        <authorList>
            <person name="Miyauchi S."/>
            <person name="Rancon A."/>
            <person name="Drula E."/>
            <person name="Hage H."/>
            <person name="Chaduli D."/>
            <person name="Favel A."/>
            <person name="Grisel S."/>
            <person name="Henrissat B."/>
            <person name="Herpoel-Gimbert I."/>
            <person name="Ruiz-Duenas F.J."/>
            <person name="Chevret D."/>
            <person name="Hainaut M."/>
            <person name="Lin J."/>
            <person name="Wang M."/>
            <person name="Pangilinan J."/>
            <person name="Lipzen A."/>
            <person name="Lesage-Meessen L."/>
            <person name="Navarro D."/>
            <person name="Riley R."/>
            <person name="Grigoriev I.V."/>
            <person name="Zhou S."/>
            <person name="Raouche S."/>
            <person name="Rosso M.N."/>
        </authorList>
    </citation>
    <scope>NUCLEOTIDE SEQUENCE [LARGE SCALE GENOMIC DNA]</scope>
    <source>
        <strain evidence="1 2">BRFM 1820</strain>
    </source>
</reference>
<dbReference type="EMBL" id="KZ857391">
    <property type="protein sequence ID" value="RDX52144.1"/>
    <property type="molecule type" value="Genomic_DNA"/>
</dbReference>
<evidence type="ECO:0000313" key="1">
    <source>
        <dbReference type="EMBL" id="RDX52144.1"/>
    </source>
</evidence>
<organism evidence="1 2">
    <name type="scientific">Lentinus brumalis</name>
    <dbReference type="NCBI Taxonomy" id="2498619"/>
    <lineage>
        <taxon>Eukaryota</taxon>
        <taxon>Fungi</taxon>
        <taxon>Dikarya</taxon>
        <taxon>Basidiomycota</taxon>
        <taxon>Agaricomycotina</taxon>
        <taxon>Agaricomycetes</taxon>
        <taxon>Polyporales</taxon>
        <taxon>Polyporaceae</taxon>
        <taxon>Lentinus</taxon>
    </lineage>
</organism>
<dbReference type="OrthoDB" id="2757915at2759"/>